<dbReference type="InterPro" id="IPR006094">
    <property type="entry name" value="Oxid_FAD_bind_N"/>
</dbReference>
<evidence type="ECO:0000259" key="10">
    <source>
        <dbReference type="PROSITE" id="PS51387"/>
    </source>
</evidence>
<feature type="chain" id="PRO_5018977013" description="cytokinin dehydrogenase" evidence="9">
    <location>
        <begin position="17"/>
        <end position="491"/>
    </location>
</feature>
<dbReference type="PROSITE" id="PS00862">
    <property type="entry name" value="OX2_COVAL_FAD"/>
    <property type="match status" value="1"/>
</dbReference>
<evidence type="ECO:0000256" key="2">
    <source>
        <dbReference type="ARBA" id="ARBA00005466"/>
    </source>
</evidence>
<dbReference type="PANTHER" id="PTHR13878:SF127">
    <property type="entry name" value="CYTOKININ DEHYDROGENASE 3"/>
    <property type="match status" value="1"/>
</dbReference>
<feature type="compositionally biased region" description="Basic and acidic residues" evidence="8">
    <location>
        <begin position="233"/>
        <end position="245"/>
    </location>
</feature>
<keyword evidence="9" id="KW-0732">Signal</keyword>
<evidence type="ECO:0000256" key="5">
    <source>
        <dbReference type="ARBA" id="ARBA00022827"/>
    </source>
</evidence>
<dbReference type="InterPro" id="IPR016167">
    <property type="entry name" value="FAD-bd_PCMH_sub1"/>
</dbReference>
<gene>
    <name evidence="11" type="ORF">B296_00053792</name>
</gene>
<dbReference type="InterPro" id="IPR016170">
    <property type="entry name" value="Cytok_DH_C_sf"/>
</dbReference>
<dbReference type="InterPro" id="IPR016169">
    <property type="entry name" value="FAD-bd_PCMH_sub2"/>
</dbReference>
<dbReference type="InterPro" id="IPR036318">
    <property type="entry name" value="FAD-bd_PCMH-like_sf"/>
</dbReference>
<evidence type="ECO:0000313" key="12">
    <source>
        <dbReference type="Proteomes" id="UP000287651"/>
    </source>
</evidence>
<dbReference type="InterPro" id="IPR016164">
    <property type="entry name" value="FAD-linked_Oxase-like_C"/>
</dbReference>
<feature type="signal peptide" evidence="9">
    <location>
        <begin position="1"/>
        <end position="16"/>
    </location>
</feature>
<keyword evidence="4" id="KW-0285">Flavoprotein</keyword>
<dbReference type="Proteomes" id="UP000287651">
    <property type="component" value="Unassembled WGS sequence"/>
</dbReference>
<dbReference type="InterPro" id="IPR006093">
    <property type="entry name" value="Oxy_OxRdtase_FAD_BS"/>
</dbReference>
<dbReference type="SUPFAM" id="SSF55103">
    <property type="entry name" value="FAD-linked oxidases, C-terminal domain"/>
    <property type="match status" value="1"/>
</dbReference>
<dbReference type="PROSITE" id="PS51387">
    <property type="entry name" value="FAD_PCMH"/>
    <property type="match status" value="1"/>
</dbReference>
<dbReference type="GO" id="GO:0009690">
    <property type="term" value="P:cytokinin metabolic process"/>
    <property type="evidence" value="ECO:0007669"/>
    <property type="project" value="InterPro"/>
</dbReference>
<dbReference type="Pfam" id="PF01565">
    <property type="entry name" value="FAD_binding_4"/>
    <property type="match status" value="1"/>
</dbReference>
<dbReference type="EMBL" id="AMZH03017664">
    <property type="protein sequence ID" value="RRT42675.1"/>
    <property type="molecule type" value="Genomic_DNA"/>
</dbReference>
<accession>A0A426XT70</accession>
<name>A0A426XT70_ENSVE</name>
<sequence>MFSSVVVVFLVGGLLSIVGQHKPGPAVSLLEEIHSLQLNSTPFLRRGSARRDPEAVDRASTDFGLMTRAVPAAVFRPSSDRDIAALVGFSYASARPFGIAPRGRGHSVRGQALARDAVVVDMGALRGDGQGRIRVCGEGCRPSYVDAGGEQLWIDVLRETMKHGLAPRSWTDYLYLTVGGTLSNAGISGQTFLYGPQISNVYELDVITGTNHSSSASPDHPLPVLCSPGRSGPVRDHHESSDRHRASSNNAFTSDQERLISLEKKKGFNYVEGSVIMANSLTNNWRSSFYVEEDITRISRLAAQYGAVYCLEAAKYYDDATAPSIDQVNRCFWRFQGSLECAPSVAQHVDPQLQNTRVRSRGLQEHPQAQQLGGSDPDLRHEQEQVSAWDRRTSAVVPDEEVFYAIGLLRSGMDGWKNLEEQNEETLRFCDDARISYKQYLPHYTSLADWRKHFGAKWDVFVERKMRYDPRALLSPGQRIFTSSFAQHQSM</sequence>
<dbReference type="PANTHER" id="PTHR13878">
    <property type="entry name" value="GULONOLACTONE OXIDASE"/>
    <property type="match status" value="1"/>
</dbReference>
<keyword evidence="5" id="KW-0274">FAD</keyword>
<evidence type="ECO:0000256" key="1">
    <source>
        <dbReference type="ARBA" id="ARBA00001974"/>
    </source>
</evidence>
<dbReference type="Pfam" id="PF09265">
    <property type="entry name" value="Cytokin-bind"/>
    <property type="match status" value="2"/>
</dbReference>
<dbReference type="Gene3D" id="3.30.43.10">
    <property type="entry name" value="Uridine Diphospho-n-acetylenolpyruvylglucosamine Reductase, domain 2"/>
    <property type="match status" value="2"/>
</dbReference>
<feature type="domain" description="FAD-binding PCMH-type" evidence="10">
    <location>
        <begin position="67"/>
        <end position="262"/>
    </location>
</feature>
<protein>
    <recommendedName>
        <fullName evidence="3">cytokinin dehydrogenase</fullName>
        <ecNumber evidence="3">1.5.99.12</ecNumber>
    </recommendedName>
</protein>
<evidence type="ECO:0000256" key="3">
    <source>
        <dbReference type="ARBA" id="ARBA00011928"/>
    </source>
</evidence>
<dbReference type="Gene3D" id="3.30.465.10">
    <property type="match status" value="1"/>
</dbReference>
<dbReference type="InterPro" id="IPR015345">
    <property type="entry name" value="Cytokinin_DH_FAD/cytokin-bd"/>
</dbReference>
<evidence type="ECO:0000313" key="11">
    <source>
        <dbReference type="EMBL" id="RRT42675.1"/>
    </source>
</evidence>
<comment type="catalytic activity">
    <reaction evidence="7">
        <text>N(6)-dimethylallyladenine + A + H2O = 3-methyl-2-butenal + adenine + AH2</text>
        <dbReference type="Rhea" id="RHEA:13625"/>
        <dbReference type="ChEBI" id="CHEBI:13193"/>
        <dbReference type="ChEBI" id="CHEBI:15377"/>
        <dbReference type="ChEBI" id="CHEBI:15825"/>
        <dbReference type="ChEBI" id="CHEBI:16708"/>
        <dbReference type="ChEBI" id="CHEBI:17499"/>
        <dbReference type="ChEBI" id="CHEBI:17660"/>
        <dbReference type="EC" id="1.5.99.12"/>
    </reaction>
</comment>
<comment type="cofactor">
    <cofactor evidence="1">
        <name>FAD</name>
        <dbReference type="ChEBI" id="CHEBI:57692"/>
    </cofactor>
</comment>
<keyword evidence="6" id="KW-0560">Oxidoreductase</keyword>
<dbReference type="InterPro" id="IPR050432">
    <property type="entry name" value="FAD-linked_Oxidoreductases_BP"/>
</dbReference>
<dbReference type="EC" id="1.5.99.12" evidence="3"/>
<dbReference type="SUPFAM" id="SSF56176">
    <property type="entry name" value="FAD-binding/transporter-associated domain-like"/>
    <property type="match status" value="1"/>
</dbReference>
<dbReference type="GO" id="GO:0071949">
    <property type="term" value="F:FAD binding"/>
    <property type="evidence" value="ECO:0007669"/>
    <property type="project" value="InterPro"/>
</dbReference>
<dbReference type="GO" id="GO:0019139">
    <property type="term" value="F:cytokinin dehydrogenase activity"/>
    <property type="evidence" value="ECO:0007669"/>
    <property type="project" value="UniProtKB-EC"/>
</dbReference>
<proteinExistence type="inferred from homology"/>
<evidence type="ECO:0000256" key="7">
    <source>
        <dbReference type="ARBA" id="ARBA00048224"/>
    </source>
</evidence>
<evidence type="ECO:0000256" key="4">
    <source>
        <dbReference type="ARBA" id="ARBA00022630"/>
    </source>
</evidence>
<dbReference type="Gene3D" id="3.40.462.10">
    <property type="entry name" value="FAD-linked oxidases, C-terminal domain"/>
    <property type="match status" value="1"/>
</dbReference>
<evidence type="ECO:0000256" key="9">
    <source>
        <dbReference type="SAM" id="SignalP"/>
    </source>
</evidence>
<feature type="region of interest" description="Disordered" evidence="8">
    <location>
        <begin position="212"/>
        <end position="250"/>
    </location>
</feature>
<dbReference type="InterPro" id="IPR016166">
    <property type="entry name" value="FAD-bd_PCMH"/>
</dbReference>
<comment type="similarity">
    <text evidence="2">Belongs to the oxygen-dependent FAD-linked oxidoreductase family.</text>
</comment>
<feature type="region of interest" description="Disordered" evidence="8">
    <location>
        <begin position="360"/>
        <end position="385"/>
    </location>
</feature>
<evidence type="ECO:0000256" key="6">
    <source>
        <dbReference type="ARBA" id="ARBA00023002"/>
    </source>
</evidence>
<reference evidence="11 12" key="1">
    <citation type="journal article" date="2014" name="Agronomy (Basel)">
        <title>A Draft Genome Sequence for Ensete ventricosum, the Drought-Tolerant Tree Against Hunger.</title>
        <authorList>
            <person name="Harrison J."/>
            <person name="Moore K.A."/>
            <person name="Paszkiewicz K."/>
            <person name="Jones T."/>
            <person name="Grant M."/>
            <person name="Ambacheew D."/>
            <person name="Muzemil S."/>
            <person name="Studholme D.J."/>
        </authorList>
    </citation>
    <scope>NUCLEOTIDE SEQUENCE [LARGE SCALE GENOMIC DNA]</scope>
</reference>
<dbReference type="AlphaFoldDB" id="A0A426XT70"/>
<organism evidence="11 12">
    <name type="scientific">Ensete ventricosum</name>
    <name type="common">Abyssinian banana</name>
    <name type="synonym">Musa ensete</name>
    <dbReference type="NCBI Taxonomy" id="4639"/>
    <lineage>
        <taxon>Eukaryota</taxon>
        <taxon>Viridiplantae</taxon>
        <taxon>Streptophyta</taxon>
        <taxon>Embryophyta</taxon>
        <taxon>Tracheophyta</taxon>
        <taxon>Spermatophyta</taxon>
        <taxon>Magnoliopsida</taxon>
        <taxon>Liliopsida</taxon>
        <taxon>Zingiberales</taxon>
        <taxon>Musaceae</taxon>
        <taxon>Ensete</taxon>
    </lineage>
</organism>
<comment type="caution">
    <text evidence="11">The sequence shown here is derived from an EMBL/GenBank/DDBJ whole genome shotgun (WGS) entry which is preliminary data.</text>
</comment>
<evidence type="ECO:0000256" key="8">
    <source>
        <dbReference type="SAM" id="MobiDB-lite"/>
    </source>
</evidence>